<protein>
    <recommendedName>
        <fullName evidence="4">Activity regulator of membrane protease YbbK</fullName>
    </recommendedName>
</protein>
<reference evidence="3" key="1">
    <citation type="submission" date="2017-06" db="EMBL/GenBank/DDBJ databases">
        <authorList>
            <person name="Rodrigo-Torres L."/>
            <person name="Arahal R.D."/>
            <person name="Lucena T."/>
        </authorList>
    </citation>
    <scope>NUCLEOTIDE SEQUENCE [LARGE SCALE GENOMIC DNA]</scope>
    <source>
        <strain evidence="3">CECT 9192</strain>
    </source>
</reference>
<keyword evidence="3" id="KW-1185">Reference proteome</keyword>
<evidence type="ECO:0000313" key="2">
    <source>
        <dbReference type="EMBL" id="SMY34903.1"/>
    </source>
</evidence>
<dbReference type="RefSeq" id="WP_087853282.1">
    <property type="nucleotide sequence ID" value="NZ_FYAJ01000002.1"/>
</dbReference>
<accession>A0A1Y6MEA5</accession>
<organism evidence="2 3">
    <name type="scientific">Photobacterium andalusiense</name>
    <dbReference type="NCBI Taxonomy" id="2204296"/>
    <lineage>
        <taxon>Bacteria</taxon>
        <taxon>Pseudomonadati</taxon>
        <taxon>Pseudomonadota</taxon>
        <taxon>Gammaproteobacteria</taxon>
        <taxon>Vibrionales</taxon>
        <taxon>Vibrionaceae</taxon>
        <taxon>Photobacterium</taxon>
    </lineage>
</organism>
<proteinExistence type="predicted"/>
<dbReference type="EMBL" id="FYAJ01000002">
    <property type="protein sequence ID" value="SMY34903.1"/>
    <property type="molecule type" value="Genomic_DNA"/>
</dbReference>
<feature type="transmembrane region" description="Helical" evidence="1">
    <location>
        <begin position="12"/>
        <end position="40"/>
    </location>
</feature>
<dbReference type="AlphaFoldDB" id="A0A1Y6MEA5"/>
<keyword evidence="1" id="KW-1133">Transmembrane helix</keyword>
<name>A0A1Y6MEA5_9GAMM</name>
<evidence type="ECO:0000256" key="1">
    <source>
        <dbReference type="SAM" id="Phobius"/>
    </source>
</evidence>
<feature type="transmembrane region" description="Helical" evidence="1">
    <location>
        <begin position="52"/>
        <end position="73"/>
    </location>
</feature>
<evidence type="ECO:0008006" key="4">
    <source>
        <dbReference type="Google" id="ProtNLM"/>
    </source>
</evidence>
<dbReference type="Proteomes" id="UP000195719">
    <property type="component" value="Unassembled WGS sequence"/>
</dbReference>
<evidence type="ECO:0000313" key="3">
    <source>
        <dbReference type="Proteomes" id="UP000195719"/>
    </source>
</evidence>
<keyword evidence="1" id="KW-0472">Membrane</keyword>
<sequence length="152" mass="16822">MFSNISQTLVTLGLLALIIEVLIFGCSTLVLLFFGVAMLLTSGLIYIGIIDANWLSTISTLAIITLLLTIILWKPMKKLQNKSAKTDINSDFATIQFELEKDLLSSTIYTFNYSGIQWHIKSTSPIDKGVIVKVVKKEVGILWVEPANNTIS</sequence>
<gene>
    <name evidence="2" type="ORF">PAND9192_01571</name>
</gene>
<keyword evidence="1" id="KW-0812">Transmembrane</keyword>